<evidence type="ECO:0000313" key="2">
    <source>
        <dbReference type="Proteomes" id="UP000308600"/>
    </source>
</evidence>
<reference evidence="1 2" key="1">
    <citation type="journal article" date="2019" name="Nat. Ecol. Evol.">
        <title>Megaphylogeny resolves global patterns of mushroom evolution.</title>
        <authorList>
            <person name="Varga T."/>
            <person name="Krizsan K."/>
            <person name="Foldi C."/>
            <person name="Dima B."/>
            <person name="Sanchez-Garcia M."/>
            <person name="Sanchez-Ramirez S."/>
            <person name="Szollosi G.J."/>
            <person name="Szarkandi J.G."/>
            <person name="Papp V."/>
            <person name="Albert L."/>
            <person name="Andreopoulos W."/>
            <person name="Angelini C."/>
            <person name="Antonin V."/>
            <person name="Barry K.W."/>
            <person name="Bougher N.L."/>
            <person name="Buchanan P."/>
            <person name="Buyck B."/>
            <person name="Bense V."/>
            <person name="Catcheside P."/>
            <person name="Chovatia M."/>
            <person name="Cooper J."/>
            <person name="Damon W."/>
            <person name="Desjardin D."/>
            <person name="Finy P."/>
            <person name="Geml J."/>
            <person name="Haridas S."/>
            <person name="Hughes K."/>
            <person name="Justo A."/>
            <person name="Karasinski D."/>
            <person name="Kautmanova I."/>
            <person name="Kiss B."/>
            <person name="Kocsube S."/>
            <person name="Kotiranta H."/>
            <person name="LaButti K.M."/>
            <person name="Lechner B.E."/>
            <person name="Liimatainen K."/>
            <person name="Lipzen A."/>
            <person name="Lukacs Z."/>
            <person name="Mihaltcheva S."/>
            <person name="Morgado L.N."/>
            <person name="Niskanen T."/>
            <person name="Noordeloos M.E."/>
            <person name="Ohm R.A."/>
            <person name="Ortiz-Santana B."/>
            <person name="Ovrebo C."/>
            <person name="Racz N."/>
            <person name="Riley R."/>
            <person name="Savchenko A."/>
            <person name="Shiryaev A."/>
            <person name="Soop K."/>
            <person name="Spirin V."/>
            <person name="Szebenyi C."/>
            <person name="Tomsovsky M."/>
            <person name="Tulloss R.E."/>
            <person name="Uehling J."/>
            <person name="Grigoriev I.V."/>
            <person name="Vagvolgyi C."/>
            <person name="Papp T."/>
            <person name="Martin F.M."/>
            <person name="Miettinen O."/>
            <person name="Hibbett D.S."/>
            <person name="Nagy L.G."/>
        </authorList>
    </citation>
    <scope>NUCLEOTIDE SEQUENCE [LARGE SCALE GENOMIC DNA]</scope>
    <source>
        <strain evidence="1 2">NL-1719</strain>
    </source>
</reference>
<dbReference type="EMBL" id="ML208542">
    <property type="protein sequence ID" value="TFK63066.1"/>
    <property type="molecule type" value="Genomic_DNA"/>
</dbReference>
<sequence length="399" mass="45032">MATKDLRVQLGLNTARKDKEWKDLINYIGERIKEYMDLSPDSIPPTQQNGALERLTKRITEDENSYFSGKEKEKALRKYLIMRIGNERHSARRKDTGGASASQSGSRAQSLDTRLGLGTPRSFRTVGGSPPTSSRAPRATPYPTRHVQPQDGTRGPDSSTDEHDLGQSHRSASIASPTLVLSGGRTNLRTRTNYIRGSPFPSGVHVENERIDAVPFSDDDEIALRPTRHDPIVNQLSASRSLLRQLTSRPPLQDLDPSDPRLNPSFDDQEPMEYTKRFHVRNGRPHMAIKGAEKKEEDENQIPTRARPRRDTTDGELVEFLNTCCQDPLPHLLPHLRAYGCEDMKRLKMIATWPLTMILNITAQLRDRSAAHRRASRIKDMDWDLLAYAIWSLEGEGEG</sequence>
<protein>
    <submittedName>
        <fullName evidence="1">Uncharacterized protein</fullName>
    </submittedName>
</protein>
<dbReference type="Proteomes" id="UP000308600">
    <property type="component" value="Unassembled WGS sequence"/>
</dbReference>
<name>A0ACD3ABL5_9AGAR</name>
<accession>A0ACD3ABL5</accession>
<gene>
    <name evidence="1" type="ORF">BDN72DRAFT_848065</name>
</gene>
<evidence type="ECO:0000313" key="1">
    <source>
        <dbReference type="EMBL" id="TFK63066.1"/>
    </source>
</evidence>
<organism evidence="1 2">
    <name type="scientific">Pluteus cervinus</name>
    <dbReference type="NCBI Taxonomy" id="181527"/>
    <lineage>
        <taxon>Eukaryota</taxon>
        <taxon>Fungi</taxon>
        <taxon>Dikarya</taxon>
        <taxon>Basidiomycota</taxon>
        <taxon>Agaricomycotina</taxon>
        <taxon>Agaricomycetes</taxon>
        <taxon>Agaricomycetidae</taxon>
        <taxon>Agaricales</taxon>
        <taxon>Pluteineae</taxon>
        <taxon>Pluteaceae</taxon>
        <taxon>Pluteus</taxon>
    </lineage>
</organism>
<proteinExistence type="predicted"/>
<keyword evidence="2" id="KW-1185">Reference proteome</keyword>